<dbReference type="AlphaFoldDB" id="A0A918MV13"/>
<reference evidence="1" key="2">
    <citation type="submission" date="2020-09" db="EMBL/GenBank/DDBJ databases">
        <authorList>
            <person name="Sun Q."/>
            <person name="Kim S."/>
        </authorList>
    </citation>
    <scope>NUCLEOTIDE SEQUENCE</scope>
    <source>
        <strain evidence="1">KCTC 23732</strain>
    </source>
</reference>
<dbReference type="Proteomes" id="UP000608345">
    <property type="component" value="Unassembled WGS sequence"/>
</dbReference>
<proteinExistence type="predicted"/>
<reference evidence="1" key="1">
    <citation type="journal article" date="2014" name="Int. J. Syst. Evol. Microbiol.">
        <title>Complete genome sequence of Corynebacterium casei LMG S-19264T (=DSM 44701T), isolated from a smear-ripened cheese.</title>
        <authorList>
            <consortium name="US DOE Joint Genome Institute (JGI-PGF)"/>
            <person name="Walter F."/>
            <person name="Albersmeier A."/>
            <person name="Kalinowski J."/>
            <person name="Ruckert C."/>
        </authorList>
    </citation>
    <scope>NUCLEOTIDE SEQUENCE</scope>
    <source>
        <strain evidence="1">KCTC 23732</strain>
    </source>
</reference>
<organism evidence="1 2">
    <name type="scientific">Advenella faeciporci</name>
    <dbReference type="NCBI Taxonomy" id="797535"/>
    <lineage>
        <taxon>Bacteria</taxon>
        <taxon>Pseudomonadati</taxon>
        <taxon>Pseudomonadota</taxon>
        <taxon>Betaproteobacteria</taxon>
        <taxon>Burkholderiales</taxon>
        <taxon>Alcaligenaceae</taxon>
    </lineage>
</organism>
<dbReference type="EMBL" id="BMYS01000001">
    <property type="protein sequence ID" value="GGW75613.1"/>
    <property type="molecule type" value="Genomic_DNA"/>
</dbReference>
<comment type="caution">
    <text evidence="1">The sequence shown here is derived from an EMBL/GenBank/DDBJ whole genome shotgun (WGS) entry which is preliminary data.</text>
</comment>
<evidence type="ECO:0000313" key="2">
    <source>
        <dbReference type="Proteomes" id="UP000608345"/>
    </source>
</evidence>
<accession>A0A918MV13</accession>
<evidence type="ECO:0000313" key="1">
    <source>
        <dbReference type="EMBL" id="GGW75613.1"/>
    </source>
</evidence>
<keyword evidence="2" id="KW-1185">Reference proteome</keyword>
<name>A0A918MV13_9BURK</name>
<sequence length="55" mass="6318">MPECSKAIVFYNRPTKKQAENLPATLPYAQKQGKTQGTRYLFDSNIRVINDLLVF</sequence>
<protein>
    <submittedName>
        <fullName evidence="1">Uncharacterized protein</fullName>
    </submittedName>
</protein>
<gene>
    <name evidence="1" type="ORF">GCM10011450_01280</name>
</gene>